<dbReference type="Gene3D" id="2.60.120.10">
    <property type="entry name" value="Jelly Rolls"/>
    <property type="match status" value="1"/>
</dbReference>
<dbReference type="OrthoDB" id="9792093at2"/>
<dbReference type="SMART" id="SM00530">
    <property type="entry name" value="HTH_XRE"/>
    <property type="match status" value="1"/>
</dbReference>
<dbReference type="SUPFAM" id="SSF47413">
    <property type="entry name" value="lambda repressor-like DNA-binding domains"/>
    <property type="match status" value="1"/>
</dbReference>
<sequence>MHKNEPPIAQIAATLSSERKRSGLSIAEVARQANIAKSTLSQLENGVGNPSIETLWAICVVLDIPVSRLLEAPKQEIKVIRYGEGVTVASKRKTYQATLLAACPPNANRDIYMIEVAPGQPHYSEPHNQGVIEHVLIMQGSARLGLVSESYELNEGDYICYPGDLPHMFEALQEGTRAILISEHR</sequence>
<gene>
    <name evidence="3" type="ORF">AKJ31_18170</name>
</gene>
<reference evidence="4" key="1">
    <citation type="submission" date="2015-08" db="EMBL/GenBank/DDBJ databases">
        <title>Vibrio galatheae sp. nov., a novel member of the Vibrionaceae family isolated from the Solomon Islands.</title>
        <authorList>
            <person name="Giubergia S."/>
            <person name="Machado H."/>
            <person name="Mateiu R.V."/>
            <person name="Gram L."/>
        </authorList>
    </citation>
    <scope>NUCLEOTIDE SEQUENCE [LARGE SCALE GENOMIC DNA]</scope>
    <source>
        <strain evidence="4">DSM 19134</strain>
    </source>
</reference>
<evidence type="ECO:0000256" key="1">
    <source>
        <dbReference type="ARBA" id="ARBA00023125"/>
    </source>
</evidence>
<protein>
    <submittedName>
        <fullName evidence="3">DNA-binding protein</fullName>
    </submittedName>
</protein>
<evidence type="ECO:0000313" key="3">
    <source>
        <dbReference type="EMBL" id="KOO06453.1"/>
    </source>
</evidence>
<keyword evidence="4" id="KW-1185">Reference proteome</keyword>
<dbReference type="InterPro" id="IPR010982">
    <property type="entry name" value="Lambda_DNA-bd_dom_sf"/>
</dbReference>
<dbReference type="Proteomes" id="UP000037530">
    <property type="component" value="Unassembled WGS sequence"/>
</dbReference>
<dbReference type="CDD" id="cd02209">
    <property type="entry name" value="cupin_XRE_C"/>
    <property type="match status" value="1"/>
</dbReference>
<dbReference type="EMBL" id="LHPI01000019">
    <property type="protein sequence ID" value="KOO06453.1"/>
    <property type="molecule type" value="Genomic_DNA"/>
</dbReference>
<keyword evidence="1 3" id="KW-0238">DNA-binding</keyword>
<dbReference type="CDD" id="cd00093">
    <property type="entry name" value="HTH_XRE"/>
    <property type="match status" value="1"/>
</dbReference>
<dbReference type="Gene3D" id="1.10.260.40">
    <property type="entry name" value="lambda repressor-like DNA-binding domains"/>
    <property type="match status" value="1"/>
</dbReference>
<accession>A0A0M0HXW8</accession>
<evidence type="ECO:0000313" key="4">
    <source>
        <dbReference type="Proteomes" id="UP000037530"/>
    </source>
</evidence>
<comment type="caution">
    <text evidence="3">The sequence shown here is derived from an EMBL/GenBank/DDBJ whole genome shotgun (WGS) entry which is preliminary data.</text>
</comment>
<dbReference type="STRING" id="171383.AKJ31_18170"/>
<dbReference type="InterPro" id="IPR014710">
    <property type="entry name" value="RmlC-like_jellyroll"/>
</dbReference>
<organism evidence="3 4">
    <name type="scientific">Vibrio hepatarius</name>
    <dbReference type="NCBI Taxonomy" id="171383"/>
    <lineage>
        <taxon>Bacteria</taxon>
        <taxon>Pseudomonadati</taxon>
        <taxon>Pseudomonadota</taxon>
        <taxon>Gammaproteobacteria</taxon>
        <taxon>Vibrionales</taxon>
        <taxon>Vibrionaceae</taxon>
        <taxon>Vibrio</taxon>
        <taxon>Vibrio oreintalis group</taxon>
    </lineage>
</organism>
<dbReference type="GO" id="GO:0005829">
    <property type="term" value="C:cytosol"/>
    <property type="evidence" value="ECO:0007669"/>
    <property type="project" value="TreeGrafter"/>
</dbReference>
<proteinExistence type="predicted"/>
<dbReference type="SUPFAM" id="SSF51182">
    <property type="entry name" value="RmlC-like cupins"/>
    <property type="match status" value="1"/>
</dbReference>
<dbReference type="PROSITE" id="PS50943">
    <property type="entry name" value="HTH_CROC1"/>
    <property type="match status" value="1"/>
</dbReference>
<dbReference type="AlphaFoldDB" id="A0A0M0HXW8"/>
<feature type="domain" description="HTH cro/C1-type" evidence="2">
    <location>
        <begin position="15"/>
        <end position="69"/>
    </location>
</feature>
<name>A0A0M0HXW8_9VIBR</name>
<dbReference type="PANTHER" id="PTHR46797:SF1">
    <property type="entry name" value="METHYLPHOSPHONATE SYNTHASE"/>
    <property type="match status" value="1"/>
</dbReference>
<dbReference type="InterPro" id="IPR001387">
    <property type="entry name" value="Cro/C1-type_HTH"/>
</dbReference>
<dbReference type="PANTHER" id="PTHR46797">
    <property type="entry name" value="HTH-TYPE TRANSCRIPTIONAL REGULATOR"/>
    <property type="match status" value="1"/>
</dbReference>
<dbReference type="PATRIC" id="fig|171383.3.peg.3713"/>
<dbReference type="RefSeq" id="WP_053410526.1">
    <property type="nucleotide sequence ID" value="NZ_DAIPHI010000032.1"/>
</dbReference>
<dbReference type="Pfam" id="PF01381">
    <property type="entry name" value="HTH_3"/>
    <property type="match status" value="1"/>
</dbReference>
<dbReference type="InterPro" id="IPR011051">
    <property type="entry name" value="RmlC_Cupin_sf"/>
</dbReference>
<dbReference type="GO" id="GO:0003677">
    <property type="term" value="F:DNA binding"/>
    <property type="evidence" value="ECO:0007669"/>
    <property type="project" value="UniProtKB-KW"/>
</dbReference>
<evidence type="ECO:0000259" key="2">
    <source>
        <dbReference type="PROSITE" id="PS50943"/>
    </source>
</evidence>
<dbReference type="GO" id="GO:0003700">
    <property type="term" value="F:DNA-binding transcription factor activity"/>
    <property type="evidence" value="ECO:0007669"/>
    <property type="project" value="TreeGrafter"/>
</dbReference>
<dbReference type="InterPro" id="IPR050807">
    <property type="entry name" value="TransReg_Diox_bact_type"/>
</dbReference>